<dbReference type="Proteomes" id="UP000323067">
    <property type="component" value="Chromosome v"/>
</dbReference>
<name>A0A2H4SMQ3_CORMI</name>
<keyword evidence="2" id="KW-0539">Nucleus</keyword>
<reference evidence="5 6" key="1">
    <citation type="journal article" date="2017" name="BMC Genomics">
        <title>Chromosome level assembly and secondary metabolite potential of the parasitic fungus Cordyceps militaris.</title>
        <authorList>
            <person name="Kramer G.J."/>
            <person name="Nodwell J.R."/>
        </authorList>
    </citation>
    <scope>NUCLEOTIDE SEQUENCE [LARGE SCALE GENOMIC DNA]</scope>
    <source>
        <strain evidence="5 6">ATCC 34164</strain>
    </source>
</reference>
<dbReference type="AlphaFoldDB" id="A0A2H4SMQ3"/>
<dbReference type="EMBL" id="CP023325">
    <property type="protein sequence ID" value="ATY64369.1"/>
    <property type="molecule type" value="Genomic_DNA"/>
</dbReference>
<evidence type="ECO:0000259" key="4">
    <source>
        <dbReference type="PROSITE" id="PS51253"/>
    </source>
</evidence>
<evidence type="ECO:0000313" key="5">
    <source>
        <dbReference type="EMBL" id="ATY64369.1"/>
    </source>
</evidence>
<feature type="compositionally biased region" description="Basic and acidic residues" evidence="3">
    <location>
        <begin position="448"/>
        <end position="463"/>
    </location>
</feature>
<feature type="compositionally biased region" description="Low complexity" evidence="3">
    <location>
        <begin position="321"/>
        <end position="331"/>
    </location>
</feature>
<dbReference type="VEuPathDB" id="FungiDB:A9K55_004167"/>
<dbReference type="PANTHER" id="PTHR19303">
    <property type="entry name" value="TRANSPOSON"/>
    <property type="match status" value="1"/>
</dbReference>
<protein>
    <submittedName>
        <fullName evidence="5">Homeodomain-like protein</fullName>
    </submittedName>
</protein>
<dbReference type="GO" id="GO:0003677">
    <property type="term" value="F:DNA binding"/>
    <property type="evidence" value="ECO:0007669"/>
    <property type="project" value="UniProtKB-KW"/>
</dbReference>
<sequence>MENTTNGWSNDANHLGRQLHSDLSYPQAQKSAKNMESGTSQTDEPSGNDIRLNSSNYPHGSWHNASPYSQSPYENSPLNEYANYQHYVHHPISLTGLPAILPNSHMAHGGSMAHQDLPMLTTTTWPSELTHTQSSAYSVSSSTIASAAMPSITTAKPAEKTRKTLTFEQKRDMCLYHEQHPKTRQADIGQVFRVERSTVSKVLRNKEMYLKGEIEKDSNGKRTNGKNPDFDRTLGNYIRRQRDRGIPMSDSDIMDRAYQYARGSPNHQAILEKLTQSWLNKFKQRYSLDTAGMTRRASEPSIPEKLSISARFQSISPSPPSTQTSPLSVSPSDDDLRSRGDYSFTYRQYASHSETSLTDHAASSFSSELISPAAPFGYSPDGPPSAFPLDPEFEATAAGPKRHEPPFRPMELEYPNQHMHANAGDAVLITPRNIPPPVGNKSMSSPVADHRAASHTNGRLDDKQVKAEEAGTLHTAPGPEDAQRAAATLLNYFQNFGPSGQFDHECSAILQLTRKLHTQSNLFSHPDGSGLTRIGEGDADLITAGGGHSH</sequence>
<dbReference type="PANTHER" id="PTHR19303:SF70">
    <property type="entry name" value="HTH CENPB-TYPE DOMAIN-CONTAINING PROTEIN"/>
    <property type="match status" value="1"/>
</dbReference>
<evidence type="ECO:0000256" key="3">
    <source>
        <dbReference type="SAM" id="MobiDB-lite"/>
    </source>
</evidence>
<keyword evidence="1 5" id="KW-0238">DNA-binding</keyword>
<dbReference type="SMART" id="SM00674">
    <property type="entry name" value="CENPB"/>
    <property type="match status" value="1"/>
</dbReference>
<accession>A0A2H4SMQ3</accession>
<dbReference type="Gene3D" id="1.10.10.60">
    <property type="entry name" value="Homeodomain-like"/>
    <property type="match status" value="2"/>
</dbReference>
<dbReference type="InterPro" id="IPR050863">
    <property type="entry name" value="CenT-Element_Derived"/>
</dbReference>
<feature type="region of interest" description="Disordered" evidence="3">
    <location>
        <begin position="23"/>
        <end position="74"/>
    </location>
</feature>
<evidence type="ECO:0000313" key="6">
    <source>
        <dbReference type="Proteomes" id="UP000323067"/>
    </source>
</evidence>
<evidence type="ECO:0000256" key="1">
    <source>
        <dbReference type="ARBA" id="ARBA00023125"/>
    </source>
</evidence>
<dbReference type="OrthoDB" id="9909311at2759"/>
<keyword evidence="5" id="KW-0371">Homeobox</keyword>
<feature type="region of interest" description="Disordered" evidence="3">
    <location>
        <begin position="313"/>
        <end position="340"/>
    </location>
</feature>
<gene>
    <name evidence="5" type="ORF">A9K55_004167</name>
</gene>
<dbReference type="GO" id="GO:0005634">
    <property type="term" value="C:nucleus"/>
    <property type="evidence" value="ECO:0007669"/>
    <property type="project" value="TreeGrafter"/>
</dbReference>
<feature type="region of interest" description="Disordered" evidence="3">
    <location>
        <begin position="439"/>
        <end position="463"/>
    </location>
</feature>
<dbReference type="Pfam" id="PF03221">
    <property type="entry name" value="HTH_Tnp_Tc5"/>
    <property type="match status" value="1"/>
</dbReference>
<dbReference type="SUPFAM" id="SSF46689">
    <property type="entry name" value="Homeodomain-like"/>
    <property type="match status" value="2"/>
</dbReference>
<proteinExistence type="predicted"/>
<dbReference type="InterPro" id="IPR007889">
    <property type="entry name" value="HTH_Psq"/>
</dbReference>
<evidence type="ECO:0000256" key="2">
    <source>
        <dbReference type="ARBA" id="ARBA00023242"/>
    </source>
</evidence>
<dbReference type="VEuPathDB" id="FungiDB:CCM_01786"/>
<dbReference type="PROSITE" id="PS51253">
    <property type="entry name" value="HTH_CENPB"/>
    <property type="match status" value="1"/>
</dbReference>
<dbReference type="InterPro" id="IPR006600">
    <property type="entry name" value="HTH_CenpB_DNA-bd_dom"/>
</dbReference>
<dbReference type="Pfam" id="PF04218">
    <property type="entry name" value="CENP-B_N"/>
    <property type="match status" value="1"/>
</dbReference>
<feature type="compositionally biased region" description="Polar residues" evidence="3">
    <location>
        <begin position="24"/>
        <end position="74"/>
    </location>
</feature>
<feature type="domain" description="HTH CENPB-type" evidence="4">
    <location>
        <begin position="218"/>
        <end position="292"/>
    </location>
</feature>
<organism evidence="5 6">
    <name type="scientific">Cordyceps militaris</name>
    <name type="common">Caterpillar fungus</name>
    <name type="synonym">Clavaria militaris</name>
    <dbReference type="NCBI Taxonomy" id="73501"/>
    <lineage>
        <taxon>Eukaryota</taxon>
        <taxon>Fungi</taxon>
        <taxon>Dikarya</taxon>
        <taxon>Ascomycota</taxon>
        <taxon>Pezizomycotina</taxon>
        <taxon>Sordariomycetes</taxon>
        <taxon>Hypocreomycetidae</taxon>
        <taxon>Hypocreales</taxon>
        <taxon>Cordycipitaceae</taxon>
        <taxon>Cordyceps</taxon>
    </lineage>
</organism>
<dbReference type="InterPro" id="IPR009057">
    <property type="entry name" value="Homeodomain-like_sf"/>
</dbReference>